<feature type="transmembrane region" description="Helical" evidence="5">
    <location>
        <begin position="274"/>
        <end position="292"/>
    </location>
</feature>
<keyword evidence="7" id="KW-1185">Reference proteome</keyword>
<evidence type="ECO:0000313" key="7">
    <source>
        <dbReference type="Proteomes" id="UP000509667"/>
    </source>
</evidence>
<accession>A0A7D5SX07</accession>
<comment type="subcellular location">
    <subcellularLocation>
        <location evidence="1">Membrane</location>
        <topology evidence="1">Multi-pass membrane protein</topology>
    </subcellularLocation>
</comment>
<dbReference type="AlphaFoldDB" id="A0A7D5SX07"/>
<evidence type="ECO:0000256" key="3">
    <source>
        <dbReference type="ARBA" id="ARBA00022989"/>
    </source>
</evidence>
<dbReference type="EMBL" id="CP058910">
    <property type="protein sequence ID" value="QLH77011.1"/>
    <property type="molecule type" value="Genomic_DNA"/>
</dbReference>
<evidence type="ECO:0000256" key="2">
    <source>
        <dbReference type="ARBA" id="ARBA00022692"/>
    </source>
</evidence>
<keyword evidence="3 5" id="KW-1133">Transmembrane helix</keyword>
<dbReference type="KEGG" id="hrr:HZS55_06760"/>
<name>A0A7D5SX07_9EURY</name>
<feature type="transmembrane region" description="Helical" evidence="5">
    <location>
        <begin position="226"/>
        <end position="245"/>
    </location>
</feature>
<dbReference type="PANTHER" id="PTHR42198">
    <property type="entry name" value="INTEGRAL MEMBRANE PROTEIN"/>
    <property type="match status" value="1"/>
</dbReference>
<dbReference type="InterPro" id="IPR002809">
    <property type="entry name" value="EMC3/TMCO1"/>
</dbReference>
<evidence type="ECO:0000256" key="1">
    <source>
        <dbReference type="ARBA" id="ARBA00004141"/>
    </source>
</evidence>
<dbReference type="Pfam" id="PF01956">
    <property type="entry name" value="EMC3_TMCO1"/>
    <property type="match status" value="1"/>
</dbReference>
<dbReference type="GO" id="GO:0016020">
    <property type="term" value="C:membrane"/>
    <property type="evidence" value="ECO:0007669"/>
    <property type="project" value="UniProtKB-SubCell"/>
</dbReference>
<dbReference type="Proteomes" id="UP000509667">
    <property type="component" value="Chromosome"/>
</dbReference>
<organism evidence="6 7">
    <name type="scientific">Halosimplex rubrum</name>
    <dbReference type="NCBI Taxonomy" id="869889"/>
    <lineage>
        <taxon>Archaea</taxon>
        <taxon>Methanobacteriati</taxon>
        <taxon>Methanobacteriota</taxon>
        <taxon>Stenosarchaea group</taxon>
        <taxon>Halobacteria</taxon>
        <taxon>Halobacteriales</taxon>
        <taxon>Haloarculaceae</taxon>
        <taxon>Halosimplex</taxon>
    </lineage>
</organism>
<keyword evidence="2 5" id="KW-0812">Transmembrane</keyword>
<proteinExistence type="predicted"/>
<reference evidence="6 7" key="1">
    <citation type="submission" date="2020-07" db="EMBL/GenBank/DDBJ databases">
        <title>Halosimplex pelagicum sp. nov. and Halosimplex rubrum sp. nov., isolated from salted brown alga Laminaria, and emended description of the genus Halosimplex.</title>
        <authorList>
            <person name="Cui H."/>
        </authorList>
    </citation>
    <scope>NUCLEOTIDE SEQUENCE [LARGE SCALE GENOMIC DNA]</scope>
    <source>
        <strain evidence="6 7">R27</strain>
    </source>
</reference>
<gene>
    <name evidence="6" type="ORF">HZS55_06760</name>
</gene>
<dbReference type="PANTHER" id="PTHR42198:SF1">
    <property type="entry name" value="INTEGRAL MEMBRANE PROTEIN"/>
    <property type="match status" value="1"/>
</dbReference>
<dbReference type="OrthoDB" id="84619at2157"/>
<dbReference type="RefSeq" id="WP_179910944.1">
    <property type="nucleotide sequence ID" value="NZ_CP058910.1"/>
</dbReference>
<dbReference type="InterPro" id="IPR038978">
    <property type="entry name" value="MJ0935"/>
</dbReference>
<feature type="transmembrane region" description="Helical" evidence="5">
    <location>
        <begin position="143"/>
        <end position="165"/>
    </location>
</feature>
<dbReference type="GeneID" id="56077549"/>
<protein>
    <submittedName>
        <fullName evidence="6">DUF106 domain-containing protein</fullName>
    </submittedName>
</protein>
<sequence length="310" mass="33000">MDETLRERLAADEALADAAAVVLDRAESGDGTVSWTDVSGAVPAEQWGRLLESEVLVATDAGFVVDDPDAVRAVVDDRDAAGSEVSDAADSADADDDADAGCWSAADKLAGVAALGLMASYQVPVARDTIGSTADIFLGPVEAALPFGATIALLAVATTVVSTTLRRRLMDGNPQEAAQERLQTVKERLDAARERGDDEAVERLQSRQQELMLEQLGAMKRMVRPMVYAMLVTVPVFLWITWLTVNPAAAITPAAQVLPIAGRVVWTAKLVGPLQVWTVWYIACSILSNVAGKRVAKRVGPKISNYRSVV</sequence>
<evidence type="ECO:0000256" key="4">
    <source>
        <dbReference type="ARBA" id="ARBA00023136"/>
    </source>
</evidence>
<evidence type="ECO:0000313" key="6">
    <source>
        <dbReference type="EMBL" id="QLH77011.1"/>
    </source>
</evidence>
<keyword evidence="4 5" id="KW-0472">Membrane</keyword>
<evidence type="ECO:0000256" key="5">
    <source>
        <dbReference type="SAM" id="Phobius"/>
    </source>
</evidence>
<dbReference type="SMART" id="SM01415">
    <property type="entry name" value="DUF106"/>
    <property type="match status" value="1"/>
</dbReference>